<dbReference type="Gene3D" id="1.10.510.10">
    <property type="entry name" value="Transferase(Phosphotransferase) domain 1"/>
    <property type="match status" value="1"/>
</dbReference>
<dbReference type="PANTHER" id="PTHR47973">
    <property type="entry name" value="CYSTEINE-RICH RECEPTOR-LIKE PROTEIN KINASE 3"/>
    <property type="match status" value="1"/>
</dbReference>
<keyword evidence="1" id="KW-0808">Transferase</keyword>
<dbReference type="Proteomes" id="UP001172457">
    <property type="component" value="Chromosome 5"/>
</dbReference>
<keyword evidence="2" id="KW-0547">Nucleotide-binding</keyword>
<proteinExistence type="predicted"/>
<evidence type="ECO:0000256" key="5">
    <source>
        <dbReference type="SAM" id="MobiDB-lite"/>
    </source>
</evidence>
<dbReference type="InterPro" id="IPR001245">
    <property type="entry name" value="Ser-Thr/Tyr_kinase_cat_dom"/>
</dbReference>
<evidence type="ECO:0000256" key="3">
    <source>
        <dbReference type="ARBA" id="ARBA00022777"/>
    </source>
</evidence>
<dbReference type="GO" id="GO:0005524">
    <property type="term" value="F:ATP binding"/>
    <property type="evidence" value="ECO:0007669"/>
    <property type="project" value="UniProtKB-KW"/>
</dbReference>
<dbReference type="EMBL" id="JARYMX010000005">
    <property type="protein sequence ID" value="KAJ9548277.1"/>
    <property type="molecule type" value="Genomic_DNA"/>
</dbReference>
<organism evidence="7 8">
    <name type="scientific">Centaurea solstitialis</name>
    <name type="common">yellow star-thistle</name>
    <dbReference type="NCBI Taxonomy" id="347529"/>
    <lineage>
        <taxon>Eukaryota</taxon>
        <taxon>Viridiplantae</taxon>
        <taxon>Streptophyta</taxon>
        <taxon>Embryophyta</taxon>
        <taxon>Tracheophyta</taxon>
        <taxon>Spermatophyta</taxon>
        <taxon>Magnoliopsida</taxon>
        <taxon>eudicotyledons</taxon>
        <taxon>Gunneridae</taxon>
        <taxon>Pentapetalae</taxon>
        <taxon>asterids</taxon>
        <taxon>campanulids</taxon>
        <taxon>Asterales</taxon>
        <taxon>Asteraceae</taxon>
        <taxon>Carduoideae</taxon>
        <taxon>Cardueae</taxon>
        <taxon>Centaureinae</taxon>
        <taxon>Centaurea</taxon>
    </lineage>
</organism>
<dbReference type="InterPro" id="IPR011009">
    <property type="entry name" value="Kinase-like_dom_sf"/>
</dbReference>
<dbReference type="InterPro" id="IPR000719">
    <property type="entry name" value="Prot_kinase_dom"/>
</dbReference>
<dbReference type="AlphaFoldDB" id="A0AA38TBF3"/>
<dbReference type="Gene3D" id="3.30.200.20">
    <property type="entry name" value="Phosphorylase Kinase, domain 1"/>
    <property type="match status" value="1"/>
</dbReference>
<reference evidence="7" key="1">
    <citation type="submission" date="2023-03" db="EMBL/GenBank/DDBJ databases">
        <title>Chromosome-scale reference genome and RAD-based genetic map of yellow starthistle (Centaurea solstitialis) reveal putative structural variation and QTLs associated with invader traits.</title>
        <authorList>
            <person name="Reatini B."/>
            <person name="Cang F.A."/>
            <person name="Jiang Q."/>
            <person name="Mckibben M.T.W."/>
            <person name="Barker M.S."/>
            <person name="Rieseberg L.H."/>
            <person name="Dlugosch K.M."/>
        </authorList>
    </citation>
    <scope>NUCLEOTIDE SEQUENCE</scope>
    <source>
        <strain evidence="7">CAN-66</strain>
        <tissue evidence="7">Leaf</tissue>
    </source>
</reference>
<dbReference type="SMART" id="SM00220">
    <property type="entry name" value="S_TKc"/>
    <property type="match status" value="1"/>
</dbReference>
<dbReference type="Pfam" id="PF07714">
    <property type="entry name" value="PK_Tyr_Ser-Thr"/>
    <property type="match status" value="1"/>
</dbReference>
<accession>A0AA38TBF3</accession>
<dbReference type="FunFam" id="3.30.200.20:FF:000162">
    <property type="entry name" value="Adenine nucleotide alpha hydrolase-like domain kinase"/>
    <property type="match status" value="1"/>
</dbReference>
<dbReference type="PROSITE" id="PS50011">
    <property type="entry name" value="PROTEIN_KINASE_DOM"/>
    <property type="match status" value="1"/>
</dbReference>
<evidence type="ECO:0000313" key="8">
    <source>
        <dbReference type="Proteomes" id="UP001172457"/>
    </source>
</evidence>
<name>A0AA38TBF3_9ASTR</name>
<dbReference type="InterPro" id="IPR008271">
    <property type="entry name" value="Ser/Thr_kinase_AS"/>
</dbReference>
<evidence type="ECO:0000313" key="7">
    <source>
        <dbReference type="EMBL" id="KAJ9548277.1"/>
    </source>
</evidence>
<evidence type="ECO:0000256" key="1">
    <source>
        <dbReference type="ARBA" id="ARBA00022679"/>
    </source>
</evidence>
<keyword evidence="8" id="KW-1185">Reference proteome</keyword>
<keyword evidence="4" id="KW-0067">ATP-binding</keyword>
<dbReference type="CDD" id="cd14066">
    <property type="entry name" value="STKc_IRAK"/>
    <property type="match status" value="1"/>
</dbReference>
<dbReference type="FunFam" id="1.10.510.10:FF:000336">
    <property type="entry name" value="Cysteine-rich receptor-like protein kinase 2"/>
    <property type="match status" value="1"/>
</dbReference>
<dbReference type="SUPFAM" id="SSF56112">
    <property type="entry name" value="Protein kinase-like (PK-like)"/>
    <property type="match status" value="1"/>
</dbReference>
<feature type="region of interest" description="Disordered" evidence="5">
    <location>
        <begin position="318"/>
        <end position="337"/>
    </location>
</feature>
<evidence type="ECO:0000259" key="6">
    <source>
        <dbReference type="PROSITE" id="PS50011"/>
    </source>
</evidence>
<dbReference type="PIRSF" id="PIRSF000654">
    <property type="entry name" value="Integrin-linked_kinase"/>
    <property type="match status" value="1"/>
</dbReference>
<feature type="domain" description="Protein kinase" evidence="6">
    <location>
        <begin position="39"/>
        <end position="314"/>
    </location>
</feature>
<gene>
    <name evidence="7" type="ORF">OSB04_020820</name>
</gene>
<sequence length="337" mass="38454">MWQLVPLTREGEEEDLEKIAAEEHKEFTFQTLVSATRNFHADNKLGHGDFGPVFKGKLEDGRVIVVKKLSHSYQIIKEFTKELRLLTRVQHRNVVSLLGYCVHPEKLLVYEYVVNGSLDKLLFEPQDQDSLDWKKRYDVISGIARGLRYLHQDSHECFIHRDLKASNILLNEKWVPKIADFGMARLYPEDHTRVNTRVADTNGYTAPEYAMHGNLTVKTDVYGFGVLVLEIVSGQKNASFDLDSDCKNLLDWAYKMYKKGKGFEIVDSRLGGLVVGDQVETCVRIGLLCTQSDPLLRPTMDRVVMMLSKKSSALDEPIRPGIPGTRYRRSRASTSNF</sequence>
<evidence type="ECO:0000256" key="4">
    <source>
        <dbReference type="ARBA" id="ARBA00022840"/>
    </source>
</evidence>
<evidence type="ECO:0000256" key="2">
    <source>
        <dbReference type="ARBA" id="ARBA00022741"/>
    </source>
</evidence>
<protein>
    <recommendedName>
        <fullName evidence="6">Protein kinase domain-containing protein</fullName>
    </recommendedName>
</protein>
<comment type="caution">
    <text evidence="7">The sequence shown here is derived from an EMBL/GenBank/DDBJ whole genome shotgun (WGS) entry which is preliminary data.</text>
</comment>
<dbReference type="GO" id="GO:0004672">
    <property type="term" value="F:protein kinase activity"/>
    <property type="evidence" value="ECO:0007669"/>
    <property type="project" value="InterPro"/>
</dbReference>
<keyword evidence="3" id="KW-0418">Kinase</keyword>
<dbReference type="InterPro" id="IPR052059">
    <property type="entry name" value="CR_Ser/Thr_kinase"/>
</dbReference>
<dbReference type="PROSITE" id="PS00108">
    <property type="entry name" value="PROTEIN_KINASE_ST"/>
    <property type="match status" value="1"/>
</dbReference>